<keyword evidence="3" id="KW-1185">Reference proteome</keyword>
<comment type="caution">
    <text evidence="2">The sequence shown here is derived from an EMBL/GenBank/DDBJ whole genome shotgun (WGS) entry which is preliminary data.</text>
</comment>
<proteinExistence type="predicted"/>
<evidence type="ECO:0000313" key="3">
    <source>
        <dbReference type="Proteomes" id="UP000295547"/>
    </source>
</evidence>
<sequence length="201" mass="21063">MSSPIFTMRGEPQQVQVDGASMTRRSRGRCSGNGLRAGRRRSKAETFVILVATRSAAISSSVASASSSWSCNFICSISRARRSELWPYCSRRILAISSLRCRIIASDVVTTARTCARSASAEAARASDAASAARSLAISEAASSMAESYHAACRKPNKNRGMQAASLPSKAAASSAGCASRSLPGDSRAAPTIQARRSHSG</sequence>
<dbReference type="Proteomes" id="UP000295547">
    <property type="component" value="Unassembled WGS sequence"/>
</dbReference>
<accession>A0A4R3Q4Q3</accession>
<dbReference type="EMBL" id="SMBJ01000019">
    <property type="protein sequence ID" value="TCU16178.1"/>
    <property type="molecule type" value="Genomic_DNA"/>
</dbReference>
<dbReference type="AlphaFoldDB" id="A0A4R3Q4Q3"/>
<evidence type="ECO:0000256" key="1">
    <source>
        <dbReference type="SAM" id="MobiDB-lite"/>
    </source>
</evidence>
<protein>
    <submittedName>
        <fullName evidence="2">Uncharacterized protein</fullName>
    </submittedName>
</protein>
<feature type="region of interest" description="Disordered" evidence="1">
    <location>
        <begin position="176"/>
        <end position="201"/>
    </location>
</feature>
<name>A0A4R3Q4Q3_9HYPH</name>
<evidence type="ECO:0000313" key="2">
    <source>
        <dbReference type="EMBL" id="TCU16178.1"/>
    </source>
</evidence>
<organism evidence="2 3">
    <name type="scientific">Rhizobium azibense</name>
    <dbReference type="NCBI Taxonomy" id="1136135"/>
    <lineage>
        <taxon>Bacteria</taxon>
        <taxon>Pseudomonadati</taxon>
        <taxon>Pseudomonadota</taxon>
        <taxon>Alphaproteobacteria</taxon>
        <taxon>Hyphomicrobiales</taxon>
        <taxon>Rhizobiaceae</taxon>
        <taxon>Rhizobium/Agrobacterium group</taxon>
        <taxon>Rhizobium</taxon>
    </lineage>
</organism>
<reference evidence="2 3" key="1">
    <citation type="submission" date="2019-03" db="EMBL/GenBank/DDBJ databases">
        <title>Genomic Encyclopedia of Type Strains, Phase IV (KMG-V): Genome sequencing to study the core and pangenomes of soil and plant-associated prokaryotes.</title>
        <authorList>
            <person name="Whitman W."/>
        </authorList>
    </citation>
    <scope>NUCLEOTIDE SEQUENCE [LARGE SCALE GENOMIC DNA]</scope>
    <source>
        <strain evidence="2 3">Gr42</strain>
    </source>
</reference>
<gene>
    <name evidence="2" type="ORF">EV130_11942</name>
</gene>